<dbReference type="GO" id="GO:0003677">
    <property type="term" value="F:DNA binding"/>
    <property type="evidence" value="ECO:0007669"/>
    <property type="project" value="UniProtKB-KW"/>
</dbReference>
<dbReference type="InterPro" id="IPR041027">
    <property type="entry name" value="FtsK_alpha"/>
</dbReference>
<evidence type="ECO:0000313" key="7">
    <source>
        <dbReference type="EMBL" id="TQM18296.1"/>
    </source>
</evidence>
<evidence type="ECO:0000259" key="6">
    <source>
        <dbReference type="PROSITE" id="PS50901"/>
    </source>
</evidence>
<gene>
    <name evidence="7" type="ORF">FB551_4077</name>
</gene>
<accession>A0A543E9V5</accession>
<comment type="similarity">
    <text evidence="1">Belongs to the FtsK/SpoIIIE/SftA family.</text>
</comment>
<dbReference type="InterPro" id="IPR050206">
    <property type="entry name" value="FtsK/SpoIIIE/SftA"/>
</dbReference>
<feature type="domain" description="FtsK" evidence="6">
    <location>
        <begin position="462"/>
        <end position="669"/>
    </location>
</feature>
<dbReference type="InterPro" id="IPR027417">
    <property type="entry name" value="P-loop_NTPase"/>
</dbReference>
<evidence type="ECO:0000256" key="1">
    <source>
        <dbReference type="ARBA" id="ARBA00006474"/>
    </source>
</evidence>
<evidence type="ECO:0000313" key="8">
    <source>
        <dbReference type="Proteomes" id="UP000316437"/>
    </source>
</evidence>
<dbReference type="Pfam" id="PF17854">
    <property type="entry name" value="FtsK_alpha"/>
    <property type="match status" value="1"/>
</dbReference>
<sequence length="710" mass="80445">MSIYKSYTQDQLEEHFSNFIIKSVSYSKAALFSRNEKAFEMMNIYGYHSKSSASGISGNAYHEALSQYFKAKKDGYVLSLPELESIAFDYIDNVPANKWKLQKTTPTIAETKIKTVKTTTALLGNFYSEKSIYEDHIAKVLDVEISNTSFLTINGVDIPLPFNTIIDLVIETHEGKIVVIDHKSKSAFSSEEDLRLTIGKQGITYVKAFESYSGLAVDEVWFCENKYSKNRSGENQLNMFMVALDRDTRALYEDLLYENLKRLIEAVSNPDYVYLINDKDNLVDKAELYDFWAKTRMCEIDEFDIDETEVNKEMVKKRLRKIRDSSTTTISPKIIKKFKSNAASFIKYDLSTLDMEPQQKVEHILKTFGIHTQVAHTFNGYSSNTFLLEVSAGTKIASIQGHKLDIANALNVPNVRIPKDLKVYEGKSYLQVETAKKRDRDLIWSESELQGQKIPIGKDNFERTLYWDLDNQSTPFVLACGAAGSGKSVELISIVEYARLIPEVEQIIILDPKFEFMDYSSDDKIEVYNEILAIENKVESLVREMNSLIKAGKKKKILIVFDEFADAIAASRKGKDLDIYSMVQVGNYRPTKDAFGFPVAGPPKMQRQKTGELKSLEENMRIIKQKGRSVGFRGIDATQRASTKIITGDAKVNYSLMICFRVPKEIDSRVVIDDAGAETLAGMGDGLLKTPDSPDLIRFQSFWKPQVQTA</sequence>
<dbReference type="Proteomes" id="UP000316437">
    <property type="component" value="Unassembled WGS sequence"/>
</dbReference>
<dbReference type="SUPFAM" id="SSF52540">
    <property type="entry name" value="P-loop containing nucleoside triphosphate hydrolases"/>
    <property type="match status" value="1"/>
</dbReference>
<dbReference type="PROSITE" id="PS50901">
    <property type="entry name" value="FTSK"/>
    <property type="match status" value="1"/>
</dbReference>
<dbReference type="AlphaFoldDB" id="A0A543E9V5"/>
<reference evidence="7 8" key="1">
    <citation type="submission" date="2019-06" db="EMBL/GenBank/DDBJ databases">
        <title>Sorghum-associated microbial communities from plants grown in Nebraska, USA.</title>
        <authorList>
            <person name="Schachtman D."/>
        </authorList>
    </citation>
    <scope>NUCLEOTIDE SEQUENCE [LARGE SCALE GENOMIC DNA]</scope>
    <source>
        <strain evidence="7 8">110</strain>
    </source>
</reference>
<dbReference type="InterPro" id="IPR002543">
    <property type="entry name" value="FtsK_dom"/>
</dbReference>
<keyword evidence="2 5" id="KW-0547">Nucleotide-binding</keyword>
<keyword evidence="8" id="KW-1185">Reference proteome</keyword>
<dbReference type="PANTHER" id="PTHR22683">
    <property type="entry name" value="SPORULATION PROTEIN RELATED"/>
    <property type="match status" value="1"/>
</dbReference>
<keyword evidence="4" id="KW-0238">DNA-binding</keyword>
<evidence type="ECO:0000256" key="4">
    <source>
        <dbReference type="ARBA" id="ARBA00023125"/>
    </source>
</evidence>
<protein>
    <submittedName>
        <fullName evidence="7">PD-(D/E)XK nuclease superfamily protein</fullName>
    </submittedName>
</protein>
<evidence type="ECO:0000256" key="5">
    <source>
        <dbReference type="PROSITE-ProRule" id="PRU00289"/>
    </source>
</evidence>
<dbReference type="GO" id="GO:0005524">
    <property type="term" value="F:ATP binding"/>
    <property type="evidence" value="ECO:0007669"/>
    <property type="project" value="UniProtKB-UniRule"/>
</dbReference>
<evidence type="ECO:0000256" key="2">
    <source>
        <dbReference type="ARBA" id="ARBA00022741"/>
    </source>
</evidence>
<dbReference type="Gene3D" id="3.30.980.40">
    <property type="match status" value="1"/>
</dbReference>
<organism evidence="7 8">
    <name type="scientific">Chryseobacterium aquifrigidense</name>
    <dbReference type="NCBI Taxonomy" id="558021"/>
    <lineage>
        <taxon>Bacteria</taxon>
        <taxon>Pseudomonadati</taxon>
        <taxon>Bacteroidota</taxon>
        <taxon>Flavobacteriia</taxon>
        <taxon>Flavobacteriales</taxon>
        <taxon>Weeksellaceae</taxon>
        <taxon>Chryseobacterium group</taxon>
        <taxon>Chryseobacterium</taxon>
    </lineage>
</organism>
<dbReference type="Pfam" id="PF12705">
    <property type="entry name" value="PDDEXK_1"/>
    <property type="match status" value="1"/>
</dbReference>
<proteinExistence type="inferred from homology"/>
<comment type="caution">
    <text evidence="7">The sequence shown here is derived from an EMBL/GenBank/DDBJ whole genome shotgun (WGS) entry which is preliminary data.</text>
</comment>
<evidence type="ECO:0000256" key="3">
    <source>
        <dbReference type="ARBA" id="ARBA00022840"/>
    </source>
</evidence>
<name>A0A543E9V5_9FLAO</name>
<dbReference type="RefSeq" id="WP_142018654.1">
    <property type="nucleotide sequence ID" value="NZ_VFPD01000003.1"/>
</dbReference>
<dbReference type="Gene3D" id="3.40.50.300">
    <property type="entry name" value="P-loop containing nucleotide triphosphate hydrolases"/>
    <property type="match status" value="1"/>
</dbReference>
<dbReference type="PANTHER" id="PTHR22683:SF41">
    <property type="entry name" value="DNA TRANSLOCASE FTSK"/>
    <property type="match status" value="1"/>
</dbReference>
<dbReference type="EMBL" id="VFPD01000003">
    <property type="protein sequence ID" value="TQM18296.1"/>
    <property type="molecule type" value="Genomic_DNA"/>
</dbReference>
<keyword evidence="3 5" id="KW-0067">ATP-binding</keyword>
<dbReference type="InterPro" id="IPR038726">
    <property type="entry name" value="PDDEXK_AddAB-type"/>
</dbReference>
<feature type="binding site" evidence="5">
    <location>
        <begin position="481"/>
        <end position="488"/>
    </location>
    <ligand>
        <name>ATP</name>
        <dbReference type="ChEBI" id="CHEBI:30616"/>
    </ligand>
</feature>